<dbReference type="Proteomes" id="UP000605970">
    <property type="component" value="Unassembled WGS sequence"/>
</dbReference>
<protein>
    <submittedName>
        <fullName evidence="1">Uncharacterized protein</fullName>
    </submittedName>
</protein>
<organism evidence="1 2">
    <name type="scientific">Meloidogyne graminicola</name>
    <dbReference type="NCBI Taxonomy" id="189291"/>
    <lineage>
        <taxon>Eukaryota</taxon>
        <taxon>Metazoa</taxon>
        <taxon>Ecdysozoa</taxon>
        <taxon>Nematoda</taxon>
        <taxon>Chromadorea</taxon>
        <taxon>Rhabditida</taxon>
        <taxon>Tylenchina</taxon>
        <taxon>Tylenchomorpha</taxon>
        <taxon>Tylenchoidea</taxon>
        <taxon>Meloidogynidae</taxon>
        <taxon>Meloidogyninae</taxon>
        <taxon>Meloidogyne</taxon>
    </lineage>
</organism>
<reference evidence="1" key="1">
    <citation type="journal article" date="2020" name="Ecol. Evol.">
        <title>Genome structure and content of the rice root-knot nematode (Meloidogyne graminicola).</title>
        <authorList>
            <person name="Phan N.T."/>
            <person name="Danchin E.G.J."/>
            <person name="Klopp C."/>
            <person name="Perfus-Barbeoch L."/>
            <person name="Kozlowski D.K."/>
            <person name="Koutsovoulos G.D."/>
            <person name="Lopez-Roques C."/>
            <person name="Bouchez O."/>
            <person name="Zahm M."/>
            <person name="Besnard G."/>
            <person name="Bellafiore S."/>
        </authorList>
    </citation>
    <scope>NUCLEOTIDE SEQUENCE</scope>
    <source>
        <strain evidence="1">VN-18</strain>
    </source>
</reference>
<dbReference type="AlphaFoldDB" id="A0A8S9ZKI0"/>
<dbReference type="OrthoDB" id="431691at2759"/>
<feature type="non-terminal residue" evidence="1">
    <location>
        <position position="122"/>
    </location>
</feature>
<evidence type="ECO:0000313" key="1">
    <source>
        <dbReference type="EMBL" id="KAF7633955.1"/>
    </source>
</evidence>
<evidence type="ECO:0000313" key="2">
    <source>
        <dbReference type="Proteomes" id="UP000605970"/>
    </source>
</evidence>
<comment type="caution">
    <text evidence="1">The sequence shown here is derived from an EMBL/GenBank/DDBJ whole genome shotgun (WGS) entry which is preliminary data.</text>
</comment>
<sequence>IISFFNSKGLEFFSPFKNFIGQLKNLLVSSNVCQMSSFPRSLKLFSPLNGQRISLLSNRLNIFSIFQVRNNSPWHRRNFTQSYFPFSVKRKLKMDNITRRLESDGGRHMLMRRLLGEKHFIT</sequence>
<gene>
    <name evidence="1" type="ORF">Mgra_00006694</name>
</gene>
<keyword evidence="2" id="KW-1185">Reference proteome</keyword>
<dbReference type="EMBL" id="JABEBT010000067">
    <property type="protein sequence ID" value="KAF7633955.1"/>
    <property type="molecule type" value="Genomic_DNA"/>
</dbReference>
<name>A0A8S9ZKI0_9BILA</name>
<accession>A0A8S9ZKI0</accession>
<proteinExistence type="predicted"/>